<dbReference type="SUPFAM" id="SSF53474">
    <property type="entry name" value="alpha/beta-Hydrolases"/>
    <property type="match status" value="1"/>
</dbReference>
<dbReference type="AlphaFoldDB" id="A0A1E5G7S0"/>
<sequence length="239" mass="27030">MKHEKKNIRTTDGSQIYYEVSGEGFPLFLLHGNGGSGDYFEKQRPAFSQYFKVFTMDSRDHGRSTNQSTTLTFEQMAEDLYMIMKHEQLDQADFVGFSDGANLAMVFAKQYPHAVHRLVLNAGNTVVSGVKLFFRILTALQYGMLCIAAVISSTAKKQLRIVRLMVKDINVTTTDLNHFHAKTLVIVGKHDIIKRSHSIYLAKEIPQAAFVLVAHQGHSFAKKNPELFNQEVLSFLLEK</sequence>
<evidence type="ECO:0000313" key="3">
    <source>
        <dbReference type="EMBL" id="OEG08758.1"/>
    </source>
</evidence>
<name>A0A1E5G7S0_9ENTE</name>
<dbReference type="EMBL" id="MIJY01000046">
    <property type="protein sequence ID" value="OEG08758.1"/>
    <property type="molecule type" value="Genomic_DNA"/>
</dbReference>
<organism evidence="3 4">
    <name type="scientific">Enterococcus termitis</name>
    <dbReference type="NCBI Taxonomy" id="332950"/>
    <lineage>
        <taxon>Bacteria</taxon>
        <taxon>Bacillati</taxon>
        <taxon>Bacillota</taxon>
        <taxon>Bacilli</taxon>
        <taxon>Lactobacillales</taxon>
        <taxon>Enterococcaceae</taxon>
        <taxon>Enterococcus</taxon>
    </lineage>
</organism>
<dbReference type="Gene3D" id="3.40.50.1820">
    <property type="entry name" value="alpha/beta hydrolase"/>
    <property type="match status" value="1"/>
</dbReference>
<protein>
    <submittedName>
        <fullName evidence="3">Alpha/beta hydrolase</fullName>
    </submittedName>
</protein>
<dbReference type="GO" id="GO:0016787">
    <property type="term" value="F:hydrolase activity"/>
    <property type="evidence" value="ECO:0007669"/>
    <property type="project" value="UniProtKB-KW"/>
</dbReference>
<proteinExistence type="predicted"/>
<keyword evidence="1" id="KW-1133">Transmembrane helix</keyword>
<feature type="domain" description="AB hydrolase-1" evidence="2">
    <location>
        <begin position="26"/>
        <end position="123"/>
    </location>
</feature>
<evidence type="ECO:0000259" key="2">
    <source>
        <dbReference type="Pfam" id="PF00561"/>
    </source>
</evidence>
<evidence type="ECO:0000256" key="1">
    <source>
        <dbReference type="SAM" id="Phobius"/>
    </source>
</evidence>
<dbReference type="InterPro" id="IPR000073">
    <property type="entry name" value="AB_hydrolase_1"/>
</dbReference>
<accession>A0A1E5G7S0</accession>
<dbReference type="Proteomes" id="UP000095094">
    <property type="component" value="Unassembled WGS sequence"/>
</dbReference>
<keyword evidence="1" id="KW-0812">Transmembrane</keyword>
<dbReference type="Pfam" id="PF00561">
    <property type="entry name" value="Abhydrolase_1"/>
    <property type="match status" value="1"/>
</dbReference>
<keyword evidence="4" id="KW-1185">Reference proteome</keyword>
<reference evidence="4" key="1">
    <citation type="submission" date="2016-09" db="EMBL/GenBank/DDBJ databases">
        <authorList>
            <person name="Gulvik C.A."/>
        </authorList>
    </citation>
    <scope>NUCLEOTIDE SEQUENCE [LARGE SCALE GENOMIC DNA]</scope>
    <source>
        <strain evidence="4">LMG 8895</strain>
    </source>
</reference>
<dbReference type="PANTHER" id="PTHR43433">
    <property type="entry name" value="HYDROLASE, ALPHA/BETA FOLD FAMILY PROTEIN"/>
    <property type="match status" value="1"/>
</dbReference>
<feature type="transmembrane region" description="Helical" evidence="1">
    <location>
        <begin position="132"/>
        <end position="155"/>
    </location>
</feature>
<keyword evidence="1" id="KW-0472">Membrane</keyword>
<evidence type="ECO:0000313" key="4">
    <source>
        <dbReference type="Proteomes" id="UP000095094"/>
    </source>
</evidence>
<gene>
    <name evidence="3" type="ORF">BCR25_12550</name>
</gene>
<dbReference type="OrthoDB" id="9805423at2"/>
<dbReference type="InterPro" id="IPR029058">
    <property type="entry name" value="AB_hydrolase_fold"/>
</dbReference>
<dbReference type="PANTHER" id="PTHR43433:SF5">
    <property type="entry name" value="AB HYDROLASE-1 DOMAIN-CONTAINING PROTEIN"/>
    <property type="match status" value="1"/>
</dbReference>
<keyword evidence="3" id="KW-0378">Hydrolase</keyword>
<dbReference type="InterPro" id="IPR050471">
    <property type="entry name" value="AB_hydrolase"/>
</dbReference>
<comment type="caution">
    <text evidence="3">The sequence shown here is derived from an EMBL/GenBank/DDBJ whole genome shotgun (WGS) entry which is preliminary data.</text>
</comment>
<dbReference type="RefSeq" id="WP_069665080.1">
    <property type="nucleotide sequence ID" value="NZ_JBHUJJ010000001.1"/>
</dbReference>